<protein>
    <submittedName>
        <fullName evidence="1">Uncharacterized protein</fullName>
    </submittedName>
</protein>
<name>A0ACB8ZVI7_CICIN</name>
<gene>
    <name evidence="1" type="ORF">L2E82_44753</name>
</gene>
<dbReference type="EMBL" id="CM042016">
    <property type="protein sequence ID" value="KAI3700135.1"/>
    <property type="molecule type" value="Genomic_DNA"/>
</dbReference>
<evidence type="ECO:0000313" key="1">
    <source>
        <dbReference type="EMBL" id="KAI3700135.1"/>
    </source>
</evidence>
<comment type="caution">
    <text evidence="1">The sequence shown here is derived from an EMBL/GenBank/DDBJ whole genome shotgun (WGS) entry which is preliminary data.</text>
</comment>
<reference evidence="2" key="1">
    <citation type="journal article" date="2022" name="Mol. Ecol. Resour.">
        <title>The genomes of chicory, endive, great burdock and yacon provide insights into Asteraceae palaeo-polyploidization history and plant inulin production.</title>
        <authorList>
            <person name="Fan W."/>
            <person name="Wang S."/>
            <person name="Wang H."/>
            <person name="Wang A."/>
            <person name="Jiang F."/>
            <person name="Liu H."/>
            <person name="Zhao H."/>
            <person name="Xu D."/>
            <person name="Zhang Y."/>
        </authorList>
    </citation>
    <scope>NUCLEOTIDE SEQUENCE [LARGE SCALE GENOMIC DNA]</scope>
    <source>
        <strain evidence="2">cv. Punajuju</strain>
    </source>
</reference>
<proteinExistence type="predicted"/>
<reference evidence="1 2" key="2">
    <citation type="journal article" date="2022" name="Mol. Ecol. Resour.">
        <title>The genomes of chicory, endive, great burdock and yacon provide insights into Asteraceae paleo-polyploidization history and plant inulin production.</title>
        <authorList>
            <person name="Fan W."/>
            <person name="Wang S."/>
            <person name="Wang H."/>
            <person name="Wang A."/>
            <person name="Jiang F."/>
            <person name="Liu H."/>
            <person name="Zhao H."/>
            <person name="Xu D."/>
            <person name="Zhang Y."/>
        </authorList>
    </citation>
    <scope>NUCLEOTIDE SEQUENCE [LARGE SCALE GENOMIC DNA]</scope>
    <source>
        <strain evidence="2">cv. Punajuju</strain>
        <tissue evidence="1">Leaves</tissue>
    </source>
</reference>
<dbReference type="Proteomes" id="UP001055811">
    <property type="component" value="Linkage Group LG08"/>
</dbReference>
<evidence type="ECO:0000313" key="2">
    <source>
        <dbReference type="Proteomes" id="UP001055811"/>
    </source>
</evidence>
<accession>A0ACB8ZVI7</accession>
<keyword evidence="2" id="KW-1185">Reference proteome</keyword>
<organism evidence="1 2">
    <name type="scientific">Cichorium intybus</name>
    <name type="common">Chicory</name>
    <dbReference type="NCBI Taxonomy" id="13427"/>
    <lineage>
        <taxon>Eukaryota</taxon>
        <taxon>Viridiplantae</taxon>
        <taxon>Streptophyta</taxon>
        <taxon>Embryophyta</taxon>
        <taxon>Tracheophyta</taxon>
        <taxon>Spermatophyta</taxon>
        <taxon>Magnoliopsida</taxon>
        <taxon>eudicotyledons</taxon>
        <taxon>Gunneridae</taxon>
        <taxon>Pentapetalae</taxon>
        <taxon>asterids</taxon>
        <taxon>campanulids</taxon>
        <taxon>Asterales</taxon>
        <taxon>Asteraceae</taxon>
        <taxon>Cichorioideae</taxon>
        <taxon>Cichorieae</taxon>
        <taxon>Cichoriinae</taxon>
        <taxon>Cichorium</taxon>
    </lineage>
</organism>
<sequence length="149" mass="17511">MAVRLKLHKFLDRKMNPSDIYSIIMKLAPRTERSKASREAFVAAKRFLHQPLKEFSLGDDQNGRMVIHLIPMLGIVYQGKSRKATNLFFHAEEIRRALSVMLESFVGAMKKTSHSDPEARKEMLLRMEWMLNVRKFWSYAWRQAILEKS</sequence>